<dbReference type="EMBL" id="PZQS01000012">
    <property type="protein sequence ID" value="PVD21276.1"/>
    <property type="molecule type" value="Genomic_DNA"/>
</dbReference>
<comment type="caution">
    <text evidence="1">The sequence shown here is derived from an EMBL/GenBank/DDBJ whole genome shotgun (WGS) entry which is preliminary data.</text>
</comment>
<protein>
    <submittedName>
        <fullName evidence="1">Uncharacterized protein</fullName>
    </submittedName>
</protein>
<keyword evidence="2" id="KW-1185">Reference proteome</keyword>
<dbReference type="OrthoDB" id="6104570at2759"/>
<proteinExistence type="predicted"/>
<dbReference type="Proteomes" id="UP000245119">
    <property type="component" value="Linkage Group LG12"/>
</dbReference>
<dbReference type="SUPFAM" id="SSF51905">
    <property type="entry name" value="FAD/NAD(P)-binding domain"/>
    <property type="match status" value="1"/>
</dbReference>
<accession>A0A2T7NJE9</accession>
<sequence length="412" mass="45934">MPTSGARRHQRSTSHDQSAGAKFSCIHVVPLNHRFLAFESPAQNEVLWDGTGSAASNHFTRFARFVARDLRTCPAQPAMTTCDLQSYRSSQSALAMQHLLLTSAVVVLFVCTKSYVNQLRRQHARCVTSAYGLVLVKLVNPVIGAGPVGLTTLLIASRCPHVERLVLYEEVSRSTLINRGHQIALDKKTLQFLKDLEVDFDNMEGCVERSIFYTRVGIFLEHTLDMISKLPLPMDIKFDTKFTRERVQEVEAMSGRKVVIACDGSTGQAARLLGLSDEFLQTTCRAYGAIASMDRNDQCSVPMPERRVHGLVFDLSAYGIDTSEMTDAAGFTLKLYGSSRHRCMCLAIPKSESLLVKNMRLILDRSVKCFRYSPSCLHLLTPGHRTQIYSPLSTEHADLFTSQFGTHSYLTS</sequence>
<organism evidence="1 2">
    <name type="scientific">Pomacea canaliculata</name>
    <name type="common">Golden apple snail</name>
    <dbReference type="NCBI Taxonomy" id="400727"/>
    <lineage>
        <taxon>Eukaryota</taxon>
        <taxon>Metazoa</taxon>
        <taxon>Spiralia</taxon>
        <taxon>Lophotrochozoa</taxon>
        <taxon>Mollusca</taxon>
        <taxon>Gastropoda</taxon>
        <taxon>Caenogastropoda</taxon>
        <taxon>Architaenioglossa</taxon>
        <taxon>Ampullarioidea</taxon>
        <taxon>Ampullariidae</taxon>
        <taxon>Pomacea</taxon>
    </lineage>
</organism>
<dbReference type="InterPro" id="IPR036188">
    <property type="entry name" value="FAD/NAD-bd_sf"/>
</dbReference>
<evidence type="ECO:0000313" key="2">
    <source>
        <dbReference type="Proteomes" id="UP000245119"/>
    </source>
</evidence>
<name>A0A2T7NJE9_POMCA</name>
<reference evidence="1 2" key="1">
    <citation type="submission" date="2018-04" db="EMBL/GenBank/DDBJ databases">
        <title>The genome of golden apple snail Pomacea canaliculata provides insight into stress tolerance and invasive adaptation.</title>
        <authorList>
            <person name="Liu C."/>
            <person name="Liu B."/>
            <person name="Ren Y."/>
            <person name="Zhang Y."/>
            <person name="Wang H."/>
            <person name="Li S."/>
            <person name="Jiang F."/>
            <person name="Yin L."/>
            <person name="Zhang G."/>
            <person name="Qian W."/>
            <person name="Fan W."/>
        </authorList>
    </citation>
    <scope>NUCLEOTIDE SEQUENCE [LARGE SCALE GENOMIC DNA]</scope>
    <source>
        <strain evidence="1">SZHN2017</strain>
        <tissue evidence="1">Muscle</tissue>
    </source>
</reference>
<gene>
    <name evidence="1" type="ORF">C0Q70_19447</name>
</gene>
<dbReference type="AlphaFoldDB" id="A0A2T7NJE9"/>
<evidence type="ECO:0000313" key="1">
    <source>
        <dbReference type="EMBL" id="PVD21276.1"/>
    </source>
</evidence>